<dbReference type="EMBL" id="CP127247">
    <property type="protein sequence ID" value="WIY25083.1"/>
    <property type="molecule type" value="Genomic_DNA"/>
</dbReference>
<accession>A0A9Y2P6K0</accession>
<protein>
    <submittedName>
        <fullName evidence="1">Uncharacterized protein</fullName>
    </submittedName>
</protein>
<name>A0A9Y2P6K0_9RHOB</name>
<dbReference type="AlphaFoldDB" id="A0A9Y2P6K0"/>
<evidence type="ECO:0000313" key="2">
    <source>
        <dbReference type="Proteomes" id="UP001238334"/>
    </source>
</evidence>
<dbReference type="KEGG" id="ppso:QPJ95_21765"/>
<organism evidence="1 2">
    <name type="scientific">Parasedimentitalea psychrophila</name>
    <dbReference type="NCBI Taxonomy" id="2997337"/>
    <lineage>
        <taxon>Bacteria</taxon>
        <taxon>Pseudomonadati</taxon>
        <taxon>Pseudomonadota</taxon>
        <taxon>Alphaproteobacteria</taxon>
        <taxon>Rhodobacterales</taxon>
        <taxon>Paracoccaceae</taxon>
        <taxon>Parasedimentitalea</taxon>
    </lineage>
</organism>
<keyword evidence="2" id="KW-1185">Reference proteome</keyword>
<gene>
    <name evidence="1" type="ORF">QPJ95_21765</name>
</gene>
<reference evidence="1 2" key="1">
    <citation type="submission" date="2023-06" db="EMBL/GenBank/DDBJ databases">
        <title>Parasedimentitalea psychrophila sp. nov., a psychrophilic bacterium isolated from deep-sea sediment.</title>
        <authorList>
            <person name="Li A."/>
        </authorList>
    </citation>
    <scope>NUCLEOTIDE SEQUENCE [LARGE SCALE GENOMIC DNA]</scope>
    <source>
        <strain evidence="1 2">QS115</strain>
    </source>
</reference>
<sequence>MNGVVLWSDAGQKRAVIWCEDQGDLAFYAQKTALEVVDLHEGDLVCFDLTLQQNKRKAENPQVLAEMACLGLAQSLIAALPDAVPKPDRTQKTARIIPFAGHLKQKQRENASRRKCVG</sequence>
<proteinExistence type="predicted"/>
<dbReference type="RefSeq" id="WP_270919880.1">
    <property type="nucleotide sequence ID" value="NZ_CP127247.1"/>
</dbReference>
<dbReference type="Proteomes" id="UP001238334">
    <property type="component" value="Chromosome"/>
</dbReference>
<evidence type="ECO:0000313" key="1">
    <source>
        <dbReference type="EMBL" id="WIY25083.1"/>
    </source>
</evidence>